<feature type="domain" description="Alpha-2-macroglobulin receptor-associated protein" evidence="3">
    <location>
        <begin position="12"/>
        <end position="128"/>
    </location>
</feature>
<dbReference type="OrthoDB" id="5817428at2759"/>
<evidence type="ECO:0000256" key="1">
    <source>
        <dbReference type="SAM" id="Coils"/>
    </source>
</evidence>
<evidence type="ECO:0000259" key="4">
    <source>
        <dbReference type="Pfam" id="PF06401"/>
    </source>
</evidence>
<dbReference type="GO" id="GO:0005783">
    <property type="term" value="C:endoplasmic reticulum"/>
    <property type="evidence" value="ECO:0007669"/>
    <property type="project" value="InterPro"/>
</dbReference>
<dbReference type="CDD" id="cd14808">
    <property type="entry name" value="RAP_D3"/>
    <property type="match status" value="1"/>
</dbReference>
<evidence type="ECO:0000313" key="6">
    <source>
        <dbReference type="Proteomes" id="UP000183832"/>
    </source>
</evidence>
<feature type="chain" id="PRO_5013108484" evidence="2">
    <location>
        <begin position="24"/>
        <end position="386"/>
    </location>
</feature>
<dbReference type="GO" id="GO:0048019">
    <property type="term" value="F:receptor antagonist activity"/>
    <property type="evidence" value="ECO:0007669"/>
    <property type="project" value="InterPro"/>
</dbReference>
<reference evidence="5 6" key="1">
    <citation type="submission" date="2015-04" db="EMBL/GenBank/DDBJ databases">
        <authorList>
            <person name="Syromyatnikov M.Y."/>
            <person name="Popov V.N."/>
        </authorList>
    </citation>
    <scope>NUCLEOTIDE SEQUENCE [LARGE SCALE GENOMIC DNA]</scope>
</reference>
<dbReference type="STRING" id="568069.A0A1J1I0L8"/>
<feature type="signal peptide" evidence="2">
    <location>
        <begin position="1"/>
        <end position="23"/>
    </location>
</feature>
<keyword evidence="6" id="KW-1185">Reference proteome</keyword>
<proteinExistence type="predicted"/>
<accession>A0A1J1I0L8</accession>
<sequence>MKLQYFRNFGLIIFLCLILMVAADKSDKYSKKANMKESEKYDSDFRNLQKPFRIAKLNMLWSKAVHRLTEPKLKSLFTELKIHDKEELAFKHQKSEKPKDFNDGLKEAELRKKLIGIMSTYDLLEVMDVEDVNNPELYKKHKPYEGKVKTDNYKNKSLFKDKKLNKLWERAEIGGFTPDELQTLKEEFLHHEEKVQMYYSMLEKLTDVKDNRGVEQHQNAINEDELDTFNEVVAPEKTDNDIYQNQKNEDKHQEYISKANQVREKHREIRDNADRLERMTARGSSESEFIEPKVQGLWRVAQAGNFSADELASIKIELHHFESRFLKLRTMHAEHALTMEKFKSVKPGDKHHDRLEELEGKIKKQSRKVEKIQENLEKKLSLHTEL</sequence>
<dbReference type="SUPFAM" id="SSF47045">
    <property type="entry name" value="RAP domain-like"/>
    <property type="match status" value="3"/>
</dbReference>
<gene>
    <name evidence="5" type="ORF">CLUMA_CG005913</name>
</gene>
<dbReference type="GO" id="GO:0008201">
    <property type="term" value="F:heparin binding"/>
    <property type="evidence" value="ECO:0007669"/>
    <property type="project" value="InterPro"/>
</dbReference>
<feature type="coiled-coil region" evidence="1">
    <location>
        <begin position="355"/>
        <end position="382"/>
    </location>
</feature>
<dbReference type="InterPro" id="IPR037999">
    <property type="entry name" value="RAP_D3"/>
</dbReference>
<dbReference type="InterPro" id="IPR010483">
    <property type="entry name" value="Alpha_2_MRAP_C"/>
</dbReference>
<dbReference type="InterPro" id="IPR009066">
    <property type="entry name" value="MG_RAP_rcpt_1"/>
</dbReference>
<name>A0A1J1I0L8_9DIPT</name>
<organism evidence="5 6">
    <name type="scientific">Clunio marinus</name>
    <dbReference type="NCBI Taxonomy" id="568069"/>
    <lineage>
        <taxon>Eukaryota</taxon>
        <taxon>Metazoa</taxon>
        <taxon>Ecdysozoa</taxon>
        <taxon>Arthropoda</taxon>
        <taxon>Hexapoda</taxon>
        <taxon>Insecta</taxon>
        <taxon>Pterygota</taxon>
        <taxon>Neoptera</taxon>
        <taxon>Endopterygota</taxon>
        <taxon>Diptera</taxon>
        <taxon>Nematocera</taxon>
        <taxon>Chironomoidea</taxon>
        <taxon>Chironomidae</taxon>
        <taxon>Clunio</taxon>
    </lineage>
</organism>
<dbReference type="GO" id="GO:0048259">
    <property type="term" value="P:regulation of receptor-mediated endocytosis"/>
    <property type="evidence" value="ECO:0007669"/>
    <property type="project" value="TreeGrafter"/>
</dbReference>
<protein>
    <submittedName>
        <fullName evidence="5">CLUMA_CG005913, isoform A</fullName>
    </submittedName>
</protein>
<dbReference type="Pfam" id="PF06401">
    <property type="entry name" value="Alpha-2-MRAP_C"/>
    <property type="match status" value="1"/>
</dbReference>
<evidence type="ECO:0000259" key="3">
    <source>
        <dbReference type="Pfam" id="PF06400"/>
    </source>
</evidence>
<dbReference type="Proteomes" id="UP000183832">
    <property type="component" value="Unassembled WGS sequence"/>
</dbReference>
<dbReference type="EMBL" id="CVRI01000026">
    <property type="protein sequence ID" value="CRK92374.1"/>
    <property type="molecule type" value="Genomic_DNA"/>
</dbReference>
<dbReference type="GO" id="GO:0050750">
    <property type="term" value="F:low-density lipoprotein particle receptor binding"/>
    <property type="evidence" value="ECO:0007669"/>
    <property type="project" value="InterPro"/>
</dbReference>
<dbReference type="PANTHER" id="PTHR16560">
    <property type="entry name" value="ALPHA-2-MACROGLOBULIN RECEPTOR-ASSOCIATED PROTEIN"/>
    <property type="match status" value="1"/>
</dbReference>
<dbReference type="AlphaFoldDB" id="A0A1J1I0L8"/>
<dbReference type="Pfam" id="PF06400">
    <property type="entry name" value="Alpha-2-MRAP_N"/>
    <property type="match status" value="1"/>
</dbReference>
<dbReference type="PANTHER" id="PTHR16560:SF2">
    <property type="entry name" value="ALPHA-2-MACROGLOBULIN RECEPTOR-ASSOCIATED PROTEIN"/>
    <property type="match status" value="1"/>
</dbReference>
<dbReference type="Gene3D" id="1.20.81.10">
    <property type="entry name" value="RAP domain"/>
    <property type="match status" value="3"/>
</dbReference>
<keyword evidence="2" id="KW-0732">Signal</keyword>
<evidence type="ECO:0000256" key="2">
    <source>
        <dbReference type="SAM" id="SignalP"/>
    </source>
</evidence>
<dbReference type="InterPro" id="IPR038003">
    <property type="entry name" value="A2-macroglobuin_RAP"/>
</dbReference>
<evidence type="ECO:0000313" key="5">
    <source>
        <dbReference type="EMBL" id="CRK92374.1"/>
    </source>
</evidence>
<dbReference type="InterPro" id="IPR036744">
    <property type="entry name" value="RAP_sf"/>
</dbReference>
<keyword evidence="1" id="KW-0175">Coiled coil</keyword>
<feature type="domain" description="Alpha-2-macroglobulin RAP C-terminal" evidence="4">
    <location>
        <begin position="158"/>
        <end position="386"/>
    </location>
</feature>